<keyword evidence="2" id="KW-1185">Reference proteome</keyword>
<accession>A0ABS4ZMA7</accession>
<organism evidence="1 2">
    <name type="scientific">Mycolicibacterium lutetiense</name>
    <dbReference type="NCBI Taxonomy" id="1641992"/>
    <lineage>
        <taxon>Bacteria</taxon>
        <taxon>Bacillati</taxon>
        <taxon>Actinomycetota</taxon>
        <taxon>Actinomycetes</taxon>
        <taxon>Mycobacteriales</taxon>
        <taxon>Mycobacteriaceae</taxon>
        <taxon>Mycolicibacterium</taxon>
    </lineage>
</organism>
<sequence length="164" mass="18490">MEDDVWREVDYGSAWKSFNQRFAFEPDYYERDRPAIQLPPGALVIDLGPISGRGGARWTAGVAAVNAAALRSFVWLAEDEELVALDWQHPAYRYSAARQVVADALPAIPVYPDGDYYAHMTSDLRWGTFGHPWQQTLTIWGDELIASLGAELLTWLPRHRQSVA</sequence>
<proteinExistence type="predicted"/>
<dbReference type="EMBL" id="JAGIOP010000001">
    <property type="protein sequence ID" value="MBP2450633.1"/>
    <property type="molecule type" value="Genomic_DNA"/>
</dbReference>
<dbReference type="InterPro" id="IPR020323">
    <property type="entry name" value="DUF2716"/>
</dbReference>
<reference evidence="1 2" key="1">
    <citation type="submission" date="2021-03" db="EMBL/GenBank/DDBJ databases">
        <title>Sequencing the genomes of 1000 actinobacteria strains.</title>
        <authorList>
            <person name="Klenk H.-P."/>
        </authorList>
    </citation>
    <scope>NUCLEOTIDE SEQUENCE [LARGE SCALE GENOMIC DNA]</scope>
    <source>
        <strain evidence="1 2">DSM 46713</strain>
    </source>
</reference>
<evidence type="ECO:0000313" key="1">
    <source>
        <dbReference type="EMBL" id="MBP2450633.1"/>
    </source>
</evidence>
<comment type="caution">
    <text evidence="1">The sequence shown here is derived from an EMBL/GenBank/DDBJ whole genome shotgun (WGS) entry which is preliminary data.</text>
</comment>
<name>A0ABS4ZMA7_9MYCO</name>
<gene>
    <name evidence="1" type="ORF">JOF57_000518</name>
</gene>
<dbReference type="Pfam" id="PF10898">
    <property type="entry name" value="DUF2716"/>
    <property type="match status" value="1"/>
</dbReference>
<dbReference type="RefSeq" id="WP_209913352.1">
    <property type="nucleotide sequence ID" value="NZ_JAGIOP010000001.1"/>
</dbReference>
<dbReference type="Proteomes" id="UP000694460">
    <property type="component" value="Unassembled WGS sequence"/>
</dbReference>
<evidence type="ECO:0000313" key="2">
    <source>
        <dbReference type="Proteomes" id="UP000694460"/>
    </source>
</evidence>
<protein>
    <recommendedName>
        <fullName evidence="3">DUF2716 domain-containing protein</fullName>
    </recommendedName>
</protein>
<evidence type="ECO:0008006" key="3">
    <source>
        <dbReference type="Google" id="ProtNLM"/>
    </source>
</evidence>